<dbReference type="EMBL" id="JBEPSB010000004">
    <property type="protein sequence ID" value="MET4560103.1"/>
    <property type="molecule type" value="Genomic_DNA"/>
</dbReference>
<evidence type="ECO:0000313" key="1">
    <source>
        <dbReference type="EMBL" id="MET4560103.1"/>
    </source>
</evidence>
<protein>
    <submittedName>
        <fullName evidence="1">Uncharacterized protein</fullName>
    </submittedName>
</protein>
<reference evidence="1 2" key="1">
    <citation type="submission" date="2024-06" db="EMBL/GenBank/DDBJ databases">
        <title>Sorghum-associated microbial communities from plants grown in Nebraska, USA.</title>
        <authorList>
            <person name="Schachtman D."/>
        </authorList>
    </citation>
    <scope>NUCLEOTIDE SEQUENCE [LARGE SCALE GENOMIC DNA]</scope>
    <source>
        <strain evidence="1 2">736</strain>
    </source>
</reference>
<organism evidence="1 2">
    <name type="scientific">Lysinibacillus parviboronicapiens</name>
    <dbReference type="NCBI Taxonomy" id="436516"/>
    <lineage>
        <taxon>Bacteria</taxon>
        <taxon>Bacillati</taxon>
        <taxon>Bacillota</taxon>
        <taxon>Bacilli</taxon>
        <taxon>Bacillales</taxon>
        <taxon>Bacillaceae</taxon>
        <taxon>Lysinibacillus</taxon>
    </lineage>
</organism>
<comment type="caution">
    <text evidence="1">The sequence shown here is derived from an EMBL/GenBank/DDBJ whole genome shotgun (WGS) entry which is preliminary data.</text>
</comment>
<gene>
    <name evidence="1" type="ORF">ABIA69_001247</name>
</gene>
<evidence type="ECO:0000313" key="2">
    <source>
        <dbReference type="Proteomes" id="UP001549363"/>
    </source>
</evidence>
<dbReference type="Proteomes" id="UP001549363">
    <property type="component" value="Unassembled WGS sequence"/>
</dbReference>
<dbReference type="RefSeq" id="WP_274520148.1">
    <property type="nucleotide sequence ID" value="NZ_CP073713.1"/>
</dbReference>
<name>A0ABV2PHE5_9BACI</name>
<keyword evidence="2" id="KW-1185">Reference proteome</keyword>
<sequence>MTSRSQDHCLDIQQSGALLEEHKVAYAALFFFIKLTEQFS</sequence>
<proteinExistence type="predicted"/>
<accession>A0ABV2PHE5</accession>